<evidence type="ECO:0000259" key="1">
    <source>
        <dbReference type="SMART" id="SM00563"/>
    </source>
</evidence>
<evidence type="ECO:0000313" key="3">
    <source>
        <dbReference type="Proteomes" id="UP000294830"/>
    </source>
</evidence>
<reference evidence="2 3" key="1">
    <citation type="submission" date="2019-03" db="EMBL/GenBank/DDBJ databases">
        <title>Genomic Encyclopedia of Archaeal and Bacterial Type Strains, Phase II (KMG-II): from individual species to whole genera.</title>
        <authorList>
            <person name="Goeker M."/>
        </authorList>
    </citation>
    <scope>NUCLEOTIDE SEQUENCE [LARGE SCALE GENOMIC DNA]</scope>
    <source>
        <strain evidence="2 3">RL-C</strain>
    </source>
</reference>
<protein>
    <submittedName>
        <fullName evidence="2">Acyltransferase-like protein</fullName>
    </submittedName>
</protein>
<keyword evidence="3" id="KW-1185">Reference proteome</keyword>
<dbReference type="InterPro" id="IPR002123">
    <property type="entry name" value="Plipid/glycerol_acylTrfase"/>
</dbReference>
<keyword evidence="2" id="KW-0012">Acyltransferase</keyword>
<sequence>MEDHTDYYIDVDKVIANKNPRLKKFLPKFIISYLKRIVHQDEINGVLRRHGHKQGLEFVNSALKDLGITYRVYGVENLKLEGRYLFASNHPLGGLDGLIMMSEMGRHYDNIKFVVNDLLMNVKQLEPLFIPVNKFGRQSTDYAAKIEAAYASDAQVLYFPAGLCSRKVKGEIVDLEWHKNFIQKAVKHQRDVVPVFFSGRNSEFFYNLSNFRSKLGIKANLEFIYLVDEMFRQKSKKIDIIIGEPIPFQTFDKSRTLNEWALFVRNKSYELAEELDF</sequence>
<evidence type="ECO:0000313" key="2">
    <source>
        <dbReference type="EMBL" id="TCN63050.1"/>
    </source>
</evidence>
<comment type="caution">
    <text evidence="2">The sequence shown here is derived from an EMBL/GenBank/DDBJ whole genome shotgun (WGS) entry which is preliminary data.</text>
</comment>
<feature type="domain" description="Phospholipid/glycerol acyltransferase" evidence="1">
    <location>
        <begin position="84"/>
        <end position="200"/>
    </location>
</feature>
<dbReference type="AlphaFoldDB" id="A0A4V2RNB4"/>
<gene>
    <name evidence="2" type="ORF">CLV25_11628</name>
</gene>
<dbReference type="InterPro" id="IPR045746">
    <property type="entry name" value="ACT14924-like_Acyltransf_dom"/>
</dbReference>
<dbReference type="SMART" id="SM00563">
    <property type="entry name" value="PlsC"/>
    <property type="match status" value="1"/>
</dbReference>
<organism evidence="2 3">
    <name type="scientific">Acetobacteroides hydrogenigenes</name>
    <dbReference type="NCBI Taxonomy" id="979970"/>
    <lineage>
        <taxon>Bacteria</taxon>
        <taxon>Pseudomonadati</taxon>
        <taxon>Bacteroidota</taxon>
        <taxon>Bacteroidia</taxon>
        <taxon>Bacteroidales</taxon>
        <taxon>Rikenellaceae</taxon>
        <taxon>Acetobacteroides</taxon>
    </lineage>
</organism>
<dbReference type="Pfam" id="PF19576">
    <property type="entry name" value="Acyltransf_2"/>
    <property type="match status" value="1"/>
</dbReference>
<accession>A0A4V2RNB4</accession>
<dbReference type="SUPFAM" id="SSF69593">
    <property type="entry name" value="Glycerol-3-phosphate (1)-acyltransferase"/>
    <property type="match status" value="1"/>
</dbReference>
<dbReference type="GO" id="GO:0016746">
    <property type="term" value="F:acyltransferase activity"/>
    <property type="evidence" value="ECO:0007669"/>
    <property type="project" value="UniProtKB-KW"/>
</dbReference>
<proteinExistence type="predicted"/>
<dbReference type="Proteomes" id="UP000294830">
    <property type="component" value="Unassembled WGS sequence"/>
</dbReference>
<keyword evidence="2" id="KW-0808">Transferase</keyword>
<name>A0A4V2RNB4_9BACT</name>
<dbReference type="RefSeq" id="WP_207895681.1">
    <property type="nucleotide sequence ID" value="NZ_SLWB01000016.1"/>
</dbReference>
<dbReference type="EMBL" id="SLWB01000016">
    <property type="protein sequence ID" value="TCN63050.1"/>
    <property type="molecule type" value="Genomic_DNA"/>
</dbReference>